<sequence length="93" mass="10523">MTPISPVATRGMTGKRKRDHSDKSSGHKRKNPGLLPFFNNIATEVDDNDRNDHGNNILFCWSFEVYPRDAKRCCLGFIKGVIPIRPCCLFTQA</sequence>
<feature type="region of interest" description="Disordered" evidence="1">
    <location>
        <begin position="1"/>
        <end position="35"/>
    </location>
</feature>
<reference evidence="2 3" key="1">
    <citation type="journal article" date="2024" name="Plant J.">
        <title>Genome sequences and population genomics reveal climatic adaptation and genomic divergence between two closely related sweetgum species.</title>
        <authorList>
            <person name="Xu W.Q."/>
            <person name="Ren C.Q."/>
            <person name="Zhang X.Y."/>
            <person name="Comes H.P."/>
            <person name="Liu X.H."/>
            <person name="Li Y.G."/>
            <person name="Kettle C.J."/>
            <person name="Jalonen R."/>
            <person name="Gaisberger H."/>
            <person name="Ma Y.Z."/>
            <person name="Qiu Y.X."/>
        </authorList>
    </citation>
    <scope>NUCLEOTIDE SEQUENCE [LARGE SCALE GENOMIC DNA]</scope>
    <source>
        <strain evidence="2">Hangzhou</strain>
    </source>
</reference>
<evidence type="ECO:0000256" key="1">
    <source>
        <dbReference type="SAM" id="MobiDB-lite"/>
    </source>
</evidence>
<organism evidence="2 3">
    <name type="scientific">Liquidambar formosana</name>
    <name type="common">Formosan gum</name>
    <dbReference type="NCBI Taxonomy" id="63359"/>
    <lineage>
        <taxon>Eukaryota</taxon>
        <taxon>Viridiplantae</taxon>
        <taxon>Streptophyta</taxon>
        <taxon>Embryophyta</taxon>
        <taxon>Tracheophyta</taxon>
        <taxon>Spermatophyta</taxon>
        <taxon>Magnoliopsida</taxon>
        <taxon>eudicotyledons</taxon>
        <taxon>Gunneridae</taxon>
        <taxon>Pentapetalae</taxon>
        <taxon>Saxifragales</taxon>
        <taxon>Altingiaceae</taxon>
        <taxon>Liquidambar</taxon>
    </lineage>
</organism>
<comment type="caution">
    <text evidence="2">The sequence shown here is derived from an EMBL/GenBank/DDBJ whole genome shotgun (WGS) entry which is preliminary data.</text>
</comment>
<protein>
    <submittedName>
        <fullName evidence="2">Uncharacterized protein</fullName>
    </submittedName>
</protein>
<name>A0AAP0X0D1_LIQFO</name>
<keyword evidence="3" id="KW-1185">Reference proteome</keyword>
<evidence type="ECO:0000313" key="3">
    <source>
        <dbReference type="Proteomes" id="UP001415857"/>
    </source>
</evidence>
<gene>
    <name evidence="2" type="ORF">L1049_025230</name>
</gene>
<accession>A0AAP0X0D1</accession>
<dbReference type="AlphaFoldDB" id="A0AAP0X0D1"/>
<evidence type="ECO:0000313" key="2">
    <source>
        <dbReference type="EMBL" id="KAK9286027.1"/>
    </source>
</evidence>
<dbReference type="EMBL" id="JBBPBK010000005">
    <property type="protein sequence ID" value="KAK9286027.1"/>
    <property type="molecule type" value="Genomic_DNA"/>
</dbReference>
<dbReference type="Proteomes" id="UP001415857">
    <property type="component" value="Unassembled WGS sequence"/>
</dbReference>
<proteinExistence type="predicted"/>